<evidence type="ECO:0000259" key="16">
    <source>
        <dbReference type="SMART" id="SM00904"/>
    </source>
</evidence>
<evidence type="ECO:0000256" key="9">
    <source>
        <dbReference type="ARBA" id="ARBA00022777"/>
    </source>
</evidence>
<dbReference type="PANTHER" id="PTHR22749:SF6">
    <property type="entry name" value="RIBOFLAVIN KINASE"/>
    <property type="match status" value="1"/>
</dbReference>
<sequence length="281" mass="32307">MVMKKSYSTLINKKNITSIAIGGFDGMHIAHQQLFKKLDQNGAIVVIESGHSNLTPKSNRQEYTHFPVYYYVLDNIKHLEGEEFIKLLKEEFPNLKKIIVGFDFCFGKNRKYNTLGLKKLFEGEVIVVDEICDNNLAIHSRYIREFIRVGNIKKANELLGKNYKIIGQTTKGQGLGKKSFVPTINLTVENFLLPNEGVYITKTIIKDKSYNSVTFLGHRVTTDGSYAIETHLIGEDIINIMGKIQIEFIDKIRENQKFDNFEDLKKQIDKDINNALKYFDK</sequence>
<comment type="pathway">
    <text evidence="3 15">Cofactor biosynthesis; FMN biosynthesis; FMN from riboflavin (ATP route): step 1/1.</text>
</comment>
<dbReference type="Pfam" id="PF06574">
    <property type="entry name" value="FAD_syn"/>
    <property type="match status" value="1"/>
</dbReference>
<dbReference type="GO" id="GO:0005524">
    <property type="term" value="F:ATP binding"/>
    <property type="evidence" value="ECO:0007669"/>
    <property type="project" value="UniProtKB-UniRule"/>
</dbReference>
<keyword evidence="8 15" id="KW-0547">Nucleotide-binding</keyword>
<dbReference type="GO" id="GO:0008531">
    <property type="term" value="F:riboflavin kinase activity"/>
    <property type="evidence" value="ECO:0007669"/>
    <property type="project" value="UniProtKB-UniRule"/>
</dbReference>
<evidence type="ECO:0000256" key="7">
    <source>
        <dbReference type="ARBA" id="ARBA00022695"/>
    </source>
</evidence>
<protein>
    <recommendedName>
        <fullName evidence="15">Riboflavin biosynthesis protein</fullName>
    </recommendedName>
    <domain>
        <recommendedName>
            <fullName evidence="15">Riboflavin kinase</fullName>
            <ecNumber evidence="15">2.7.1.26</ecNumber>
        </recommendedName>
        <alternativeName>
            <fullName evidence="15">Flavokinase</fullName>
        </alternativeName>
    </domain>
    <domain>
        <recommendedName>
            <fullName evidence="15">FMN adenylyltransferase</fullName>
            <ecNumber evidence="15">2.7.7.2</ecNumber>
        </recommendedName>
        <alternativeName>
            <fullName evidence="15">FAD pyrophosphorylase</fullName>
        </alternativeName>
        <alternativeName>
            <fullName evidence="15">FAD synthase</fullName>
        </alternativeName>
    </domain>
</protein>
<dbReference type="EC" id="2.7.1.26" evidence="15"/>
<gene>
    <name evidence="17" type="primary">ribF</name>
    <name evidence="17" type="ORF">AMRN_0178</name>
</gene>
<dbReference type="PIRSF" id="PIRSF004491">
    <property type="entry name" value="FAD_Synth"/>
    <property type="match status" value="1"/>
</dbReference>
<evidence type="ECO:0000256" key="8">
    <source>
        <dbReference type="ARBA" id="ARBA00022741"/>
    </source>
</evidence>
<keyword evidence="4 15" id="KW-0285">Flavoprotein</keyword>
<dbReference type="Proteomes" id="UP000264693">
    <property type="component" value="Chromosome"/>
</dbReference>
<dbReference type="UniPathway" id="UPA00276">
    <property type="reaction ID" value="UER00406"/>
</dbReference>
<evidence type="ECO:0000313" key="18">
    <source>
        <dbReference type="Proteomes" id="UP000264693"/>
    </source>
</evidence>
<reference evidence="17 18" key="1">
    <citation type="submission" date="2018-08" db="EMBL/GenBank/DDBJ databases">
        <title>Complete genome of the Arcobacter marinus type strain JCM 15502.</title>
        <authorList>
            <person name="Miller W.G."/>
            <person name="Yee E."/>
            <person name="Huynh S."/>
            <person name="Parker C.T."/>
        </authorList>
    </citation>
    <scope>NUCLEOTIDE SEQUENCE [LARGE SCALE GENOMIC DNA]</scope>
    <source>
        <strain evidence="17 18">JCM 15502</strain>
    </source>
</reference>
<dbReference type="SUPFAM" id="SSF52374">
    <property type="entry name" value="Nucleotidylyl transferase"/>
    <property type="match status" value="1"/>
</dbReference>
<evidence type="ECO:0000256" key="14">
    <source>
        <dbReference type="ARBA" id="ARBA00049494"/>
    </source>
</evidence>
<comment type="catalytic activity">
    <reaction evidence="13 15">
        <text>riboflavin + ATP = FMN + ADP + H(+)</text>
        <dbReference type="Rhea" id="RHEA:14357"/>
        <dbReference type="ChEBI" id="CHEBI:15378"/>
        <dbReference type="ChEBI" id="CHEBI:30616"/>
        <dbReference type="ChEBI" id="CHEBI:57986"/>
        <dbReference type="ChEBI" id="CHEBI:58210"/>
        <dbReference type="ChEBI" id="CHEBI:456216"/>
        <dbReference type="EC" id="2.7.1.26"/>
    </reaction>
</comment>
<organism evidence="17 18">
    <name type="scientific">Malaciobacter marinus</name>
    <dbReference type="NCBI Taxonomy" id="505249"/>
    <lineage>
        <taxon>Bacteria</taxon>
        <taxon>Pseudomonadati</taxon>
        <taxon>Campylobacterota</taxon>
        <taxon>Epsilonproteobacteria</taxon>
        <taxon>Campylobacterales</taxon>
        <taxon>Arcobacteraceae</taxon>
        <taxon>Malaciobacter</taxon>
    </lineage>
</organism>
<evidence type="ECO:0000256" key="15">
    <source>
        <dbReference type="PIRNR" id="PIRNR004491"/>
    </source>
</evidence>
<dbReference type="GO" id="GO:0009398">
    <property type="term" value="P:FMN biosynthetic process"/>
    <property type="evidence" value="ECO:0007669"/>
    <property type="project" value="UniProtKB-UniRule"/>
</dbReference>
<evidence type="ECO:0000256" key="12">
    <source>
        <dbReference type="ARBA" id="ARBA00023268"/>
    </source>
</evidence>
<evidence type="ECO:0000256" key="10">
    <source>
        <dbReference type="ARBA" id="ARBA00022827"/>
    </source>
</evidence>
<dbReference type="InterPro" id="IPR023465">
    <property type="entry name" value="Riboflavin_kinase_dom_sf"/>
</dbReference>
<evidence type="ECO:0000256" key="4">
    <source>
        <dbReference type="ARBA" id="ARBA00022630"/>
    </source>
</evidence>
<dbReference type="InterPro" id="IPR014729">
    <property type="entry name" value="Rossmann-like_a/b/a_fold"/>
</dbReference>
<comment type="similarity">
    <text evidence="15">Belongs to the ribF family.</text>
</comment>
<evidence type="ECO:0000256" key="1">
    <source>
        <dbReference type="ARBA" id="ARBA00002121"/>
    </source>
</evidence>
<comment type="function">
    <text evidence="1">Catalyzes the phosphorylation of riboflavin to FMN followed by the adenylation of FMN to FAD.</text>
</comment>
<keyword evidence="10 15" id="KW-0274">FAD</keyword>
<dbReference type="EMBL" id="CP032101">
    <property type="protein sequence ID" value="AXX85972.1"/>
    <property type="molecule type" value="Genomic_DNA"/>
</dbReference>
<evidence type="ECO:0000256" key="11">
    <source>
        <dbReference type="ARBA" id="ARBA00022840"/>
    </source>
</evidence>
<dbReference type="Gene3D" id="2.40.30.30">
    <property type="entry name" value="Riboflavin kinase-like"/>
    <property type="match status" value="1"/>
</dbReference>
<evidence type="ECO:0000256" key="3">
    <source>
        <dbReference type="ARBA" id="ARBA00005201"/>
    </source>
</evidence>
<feature type="domain" description="Riboflavin kinase" evidence="16">
    <location>
        <begin position="158"/>
        <end position="280"/>
    </location>
</feature>
<dbReference type="PANTHER" id="PTHR22749">
    <property type="entry name" value="RIBOFLAVIN KINASE/FMN ADENYLYLTRANSFERASE"/>
    <property type="match status" value="1"/>
</dbReference>
<dbReference type="NCBIfam" id="NF004162">
    <property type="entry name" value="PRK05627.1-5"/>
    <property type="match status" value="1"/>
</dbReference>
<evidence type="ECO:0000256" key="2">
    <source>
        <dbReference type="ARBA" id="ARBA00004726"/>
    </source>
</evidence>
<evidence type="ECO:0000256" key="13">
    <source>
        <dbReference type="ARBA" id="ARBA00047880"/>
    </source>
</evidence>
<dbReference type="GO" id="GO:0003919">
    <property type="term" value="F:FMN adenylyltransferase activity"/>
    <property type="evidence" value="ECO:0007669"/>
    <property type="project" value="UniProtKB-UniRule"/>
</dbReference>
<dbReference type="Pfam" id="PF01687">
    <property type="entry name" value="Flavokinase"/>
    <property type="match status" value="1"/>
</dbReference>
<dbReference type="InterPro" id="IPR002606">
    <property type="entry name" value="Riboflavin_kinase_bac"/>
</dbReference>
<dbReference type="EC" id="2.7.7.2" evidence="15"/>
<proteinExistence type="inferred from homology"/>
<dbReference type="UniPathway" id="UPA00277">
    <property type="reaction ID" value="UER00407"/>
</dbReference>
<comment type="catalytic activity">
    <reaction evidence="14 15">
        <text>FMN + ATP + H(+) = FAD + diphosphate</text>
        <dbReference type="Rhea" id="RHEA:17237"/>
        <dbReference type="ChEBI" id="CHEBI:15378"/>
        <dbReference type="ChEBI" id="CHEBI:30616"/>
        <dbReference type="ChEBI" id="CHEBI:33019"/>
        <dbReference type="ChEBI" id="CHEBI:57692"/>
        <dbReference type="ChEBI" id="CHEBI:58210"/>
        <dbReference type="EC" id="2.7.7.2"/>
    </reaction>
</comment>
<keyword evidence="11 15" id="KW-0067">ATP-binding</keyword>
<dbReference type="SMART" id="SM00904">
    <property type="entry name" value="Flavokinase"/>
    <property type="match status" value="1"/>
</dbReference>
<dbReference type="Gene3D" id="3.40.50.620">
    <property type="entry name" value="HUPs"/>
    <property type="match status" value="1"/>
</dbReference>
<keyword evidence="7 15" id="KW-0548">Nucleotidyltransferase</keyword>
<evidence type="ECO:0000313" key="17">
    <source>
        <dbReference type="EMBL" id="AXX85972.1"/>
    </source>
</evidence>
<name>A0A347TH94_9BACT</name>
<dbReference type="InterPro" id="IPR023468">
    <property type="entry name" value="Riboflavin_kinase"/>
</dbReference>
<evidence type="ECO:0000256" key="5">
    <source>
        <dbReference type="ARBA" id="ARBA00022643"/>
    </source>
</evidence>
<dbReference type="NCBIfam" id="TIGR00083">
    <property type="entry name" value="ribF"/>
    <property type="match status" value="1"/>
</dbReference>
<dbReference type="GO" id="GO:0009231">
    <property type="term" value="P:riboflavin biosynthetic process"/>
    <property type="evidence" value="ECO:0007669"/>
    <property type="project" value="InterPro"/>
</dbReference>
<dbReference type="KEGG" id="amar:AMRN_0178"/>
<accession>A0A347TH94</accession>
<dbReference type="InterPro" id="IPR015864">
    <property type="entry name" value="FAD_synthase"/>
</dbReference>
<dbReference type="InterPro" id="IPR015865">
    <property type="entry name" value="Riboflavin_kinase_bac/euk"/>
</dbReference>
<keyword evidence="12" id="KW-0511">Multifunctional enzyme</keyword>
<keyword evidence="9 15" id="KW-0418">Kinase</keyword>
<keyword evidence="5 15" id="KW-0288">FMN</keyword>
<evidence type="ECO:0000256" key="6">
    <source>
        <dbReference type="ARBA" id="ARBA00022679"/>
    </source>
</evidence>
<dbReference type="SUPFAM" id="SSF82114">
    <property type="entry name" value="Riboflavin kinase-like"/>
    <property type="match status" value="1"/>
</dbReference>
<dbReference type="AlphaFoldDB" id="A0A347TH94"/>
<comment type="pathway">
    <text evidence="2 15">Cofactor biosynthesis; FAD biosynthesis; FAD from FMN: step 1/1.</text>
</comment>
<dbReference type="GO" id="GO:0006747">
    <property type="term" value="P:FAD biosynthetic process"/>
    <property type="evidence" value="ECO:0007669"/>
    <property type="project" value="UniProtKB-UniRule"/>
</dbReference>
<keyword evidence="6 15" id="KW-0808">Transferase</keyword>